<evidence type="ECO:0000259" key="1">
    <source>
        <dbReference type="Pfam" id="PF02834"/>
    </source>
</evidence>
<dbReference type="InterPro" id="IPR009097">
    <property type="entry name" value="Cyclic_Pdiesterase"/>
</dbReference>
<sequence>MSLFSALFPPADVVDELLDALAPLRLAHPRLRWVRPDRWHVTVRFFGEAEPADQLAALLGLAAPVVRLRGSGRF</sequence>
<keyword evidence="3" id="KW-1185">Reference proteome</keyword>
<name>A0ABW3R3R4_9PSEU</name>
<protein>
    <submittedName>
        <fullName evidence="2">2'-5' RNA ligase family protein</fullName>
    </submittedName>
</protein>
<comment type="caution">
    <text evidence="2">The sequence shown here is derived from an EMBL/GenBank/DDBJ whole genome shotgun (WGS) entry which is preliminary data.</text>
</comment>
<organism evidence="2 3">
    <name type="scientific">Saccharothrix hoggarensis</name>
    <dbReference type="NCBI Taxonomy" id="913853"/>
    <lineage>
        <taxon>Bacteria</taxon>
        <taxon>Bacillati</taxon>
        <taxon>Actinomycetota</taxon>
        <taxon>Actinomycetes</taxon>
        <taxon>Pseudonocardiales</taxon>
        <taxon>Pseudonocardiaceae</taxon>
        <taxon>Saccharothrix</taxon>
    </lineage>
</organism>
<gene>
    <name evidence="2" type="ORF">ACFQ3T_30760</name>
</gene>
<dbReference type="EMBL" id="JBHTLK010000249">
    <property type="protein sequence ID" value="MFD1151536.1"/>
    <property type="molecule type" value="Genomic_DNA"/>
</dbReference>
<dbReference type="GO" id="GO:0016874">
    <property type="term" value="F:ligase activity"/>
    <property type="evidence" value="ECO:0007669"/>
    <property type="project" value="UniProtKB-KW"/>
</dbReference>
<evidence type="ECO:0000313" key="3">
    <source>
        <dbReference type="Proteomes" id="UP001597168"/>
    </source>
</evidence>
<dbReference type="Gene3D" id="3.90.1140.10">
    <property type="entry name" value="Cyclic phosphodiesterase"/>
    <property type="match status" value="1"/>
</dbReference>
<dbReference type="RefSeq" id="WP_380728626.1">
    <property type="nucleotide sequence ID" value="NZ_JBHTLK010000249.1"/>
</dbReference>
<dbReference type="SUPFAM" id="SSF55144">
    <property type="entry name" value="LigT-like"/>
    <property type="match status" value="1"/>
</dbReference>
<dbReference type="Pfam" id="PF02834">
    <property type="entry name" value="LigT_PEase"/>
    <property type="match status" value="1"/>
</dbReference>
<feature type="domain" description="Phosphoesterase HXTX" evidence="1">
    <location>
        <begin position="8"/>
        <end position="64"/>
    </location>
</feature>
<proteinExistence type="predicted"/>
<accession>A0ABW3R3R4</accession>
<reference evidence="3" key="1">
    <citation type="journal article" date="2019" name="Int. J. Syst. Evol. Microbiol.">
        <title>The Global Catalogue of Microorganisms (GCM) 10K type strain sequencing project: providing services to taxonomists for standard genome sequencing and annotation.</title>
        <authorList>
            <consortium name="The Broad Institute Genomics Platform"/>
            <consortium name="The Broad Institute Genome Sequencing Center for Infectious Disease"/>
            <person name="Wu L."/>
            <person name="Ma J."/>
        </authorList>
    </citation>
    <scope>NUCLEOTIDE SEQUENCE [LARGE SCALE GENOMIC DNA]</scope>
    <source>
        <strain evidence="3">CCUG 60214</strain>
    </source>
</reference>
<keyword evidence="2" id="KW-0436">Ligase</keyword>
<feature type="non-terminal residue" evidence="2">
    <location>
        <position position="74"/>
    </location>
</feature>
<evidence type="ECO:0000313" key="2">
    <source>
        <dbReference type="EMBL" id="MFD1151536.1"/>
    </source>
</evidence>
<dbReference type="InterPro" id="IPR014051">
    <property type="entry name" value="Phosphoesterase_HXTX"/>
</dbReference>
<dbReference type="Proteomes" id="UP001597168">
    <property type="component" value="Unassembled WGS sequence"/>
</dbReference>